<accession>A0ABD0KRS1</accession>
<dbReference type="EMBL" id="JACVVK020000132">
    <property type="protein sequence ID" value="KAK7489971.1"/>
    <property type="molecule type" value="Genomic_DNA"/>
</dbReference>
<proteinExistence type="predicted"/>
<reference evidence="1 2" key="1">
    <citation type="journal article" date="2023" name="Sci. Data">
        <title>Genome assembly of the Korean intertidal mud-creeper Batillaria attramentaria.</title>
        <authorList>
            <person name="Patra A.K."/>
            <person name="Ho P.T."/>
            <person name="Jun S."/>
            <person name="Lee S.J."/>
            <person name="Kim Y."/>
            <person name="Won Y.J."/>
        </authorList>
    </citation>
    <scope>NUCLEOTIDE SEQUENCE [LARGE SCALE GENOMIC DNA]</scope>
    <source>
        <strain evidence="1">Wonlab-2016</strain>
    </source>
</reference>
<organism evidence="1 2">
    <name type="scientific">Batillaria attramentaria</name>
    <dbReference type="NCBI Taxonomy" id="370345"/>
    <lineage>
        <taxon>Eukaryota</taxon>
        <taxon>Metazoa</taxon>
        <taxon>Spiralia</taxon>
        <taxon>Lophotrochozoa</taxon>
        <taxon>Mollusca</taxon>
        <taxon>Gastropoda</taxon>
        <taxon>Caenogastropoda</taxon>
        <taxon>Sorbeoconcha</taxon>
        <taxon>Cerithioidea</taxon>
        <taxon>Batillariidae</taxon>
        <taxon>Batillaria</taxon>
    </lineage>
</organism>
<comment type="caution">
    <text evidence="1">The sequence shown here is derived from an EMBL/GenBank/DDBJ whole genome shotgun (WGS) entry which is preliminary data.</text>
</comment>
<sequence>MSTDLAVSVLDQLSPKFIPATVPWREKGLREFEETENLKCCPAVSQCTELRVYWGSGRKKQRHKLCDTLHVRTVDSEEQHEEKDGGQFSQCYYDFKSVDSDWCEIRKIHEKP</sequence>
<keyword evidence="2" id="KW-1185">Reference proteome</keyword>
<protein>
    <submittedName>
        <fullName evidence="1">Uncharacterized protein</fullName>
    </submittedName>
</protein>
<gene>
    <name evidence="1" type="ORF">BaRGS_00018836</name>
</gene>
<name>A0ABD0KRS1_9CAEN</name>
<dbReference type="Proteomes" id="UP001519460">
    <property type="component" value="Unassembled WGS sequence"/>
</dbReference>
<evidence type="ECO:0000313" key="1">
    <source>
        <dbReference type="EMBL" id="KAK7489971.1"/>
    </source>
</evidence>
<evidence type="ECO:0000313" key="2">
    <source>
        <dbReference type="Proteomes" id="UP001519460"/>
    </source>
</evidence>
<dbReference type="AlphaFoldDB" id="A0ABD0KRS1"/>